<dbReference type="AlphaFoldDB" id="A0A0E9S6L5"/>
<name>A0A0E9S6L5_ANGAN</name>
<sequence>MSHRERVKGRDTPSPCAFLILKENLAGDHRQRLKSSLVISHFATHSHC</sequence>
<organism evidence="1">
    <name type="scientific">Anguilla anguilla</name>
    <name type="common">European freshwater eel</name>
    <name type="synonym">Muraena anguilla</name>
    <dbReference type="NCBI Taxonomy" id="7936"/>
    <lineage>
        <taxon>Eukaryota</taxon>
        <taxon>Metazoa</taxon>
        <taxon>Chordata</taxon>
        <taxon>Craniata</taxon>
        <taxon>Vertebrata</taxon>
        <taxon>Euteleostomi</taxon>
        <taxon>Actinopterygii</taxon>
        <taxon>Neopterygii</taxon>
        <taxon>Teleostei</taxon>
        <taxon>Anguilliformes</taxon>
        <taxon>Anguillidae</taxon>
        <taxon>Anguilla</taxon>
    </lineage>
</organism>
<reference evidence="1" key="1">
    <citation type="submission" date="2014-11" db="EMBL/GenBank/DDBJ databases">
        <authorList>
            <person name="Amaro Gonzalez C."/>
        </authorList>
    </citation>
    <scope>NUCLEOTIDE SEQUENCE</scope>
</reference>
<proteinExistence type="predicted"/>
<evidence type="ECO:0000313" key="1">
    <source>
        <dbReference type="EMBL" id="JAH37074.1"/>
    </source>
</evidence>
<dbReference type="EMBL" id="GBXM01071503">
    <property type="protein sequence ID" value="JAH37074.1"/>
    <property type="molecule type" value="Transcribed_RNA"/>
</dbReference>
<accession>A0A0E9S6L5</accession>
<protein>
    <submittedName>
        <fullName evidence="1">Uncharacterized protein</fullName>
    </submittedName>
</protein>
<reference evidence="1" key="2">
    <citation type="journal article" date="2015" name="Fish Shellfish Immunol.">
        <title>Early steps in the European eel (Anguilla anguilla)-Vibrio vulnificus interaction in the gills: Role of the RtxA13 toxin.</title>
        <authorList>
            <person name="Callol A."/>
            <person name="Pajuelo D."/>
            <person name="Ebbesson L."/>
            <person name="Teles M."/>
            <person name="MacKenzie S."/>
            <person name="Amaro C."/>
        </authorList>
    </citation>
    <scope>NUCLEOTIDE SEQUENCE</scope>
</reference>